<gene>
    <name evidence="2" type="ORF">SDENCHOL_20052</name>
</gene>
<organism evidence="2 3">
    <name type="scientific">Sterolibacterium denitrificans</name>
    <dbReference type="NCBI Taxonomy" id="157592"/>
    <lineage>
        <taxon>Bacteria</taxon>
        <taxon>Pseudomonadati</taxon>
        <taxon>Pseudomonadota</taxon>
        <taxon>Betaproteobacteria</taxon>
        <taxon>Nitrosomonadales</taxon>
        <taxon>Sterolibacteriaceae</taxon>
        <taxon>Sterolibacterium</taxon>
    </lineage>
</organism>
<evidence type="ECO:0000313" key="2">
    <source>
        <dbReference type="EMBL" id="SMB26093.1"/>
    </source>
</evidence>
<keyword evidence="1" id="KW-1133">Transmembrane helix</keyword>
<keyword evidence="1" id="KW-0472">Membrane</keyword>
<keyword evidence="1 2" id="KW-0812">Transmembrane</keyword>
<dbReference type="AlphaFoldDB" id="A0A7Z7HRV0"/>
<dbReference type="EMBL" id="LT837803">
    <property type="protein sequence ID" value="SMB26093.1"/>
    <property type="molecule type" value="Genomic_DNA"/>
</dbReference>
<dbReference type="Pfam" id="PF16137">
    <property type="entry name" value="DUF4845"/>
    <property type="match status" value="1"/>
</dbReference>
<keyword evidence="3" id="KW-1185">Reference proteome</keyword>
<protein>
    <submittedName>
        <fullName evidence="2">Transmembrane protein</fullName>
    </submittedName>
</protein>
<feature type="transmembrane region" description="Helical" evidence="1">
    <location>
        <begin position="12"/>
        <end position="31"/>
    </location>
</feature>
<accession>A0A7Z7HRV0</accession>
<evidence type="ECO:0000313" key="3">
    <source>
        <dbReference type="Proteomes" id="UP000242886"/>
    </source>
</evidence>
<dbReference type="Proteomes" id="UP000242886">
    <property type="component" value="Chromosome SDENCHOL"/>
</dbReference>
<name>A0A7Z7HRV0_9PROT</name>
<sequence>MRQTLYKQKGITLTGLLFVGVGLVLVAVLAMKVVPVVGEYYTTVDIVKATANDTALASAGMAQIRSAYQRRALVADVDSVGPDDLDIGKEGGRIVISFAYEKKVHLFRNVNLLFEFTGSSAE</sequence>
<evidence type="ECO:0000256" key="1">
    <source>
        <dbReference type="SAM" id="Phobius"/>
    </source>
</evidence>
<proteinExistence type="predicted"/>
<dbReference type="RefSeq" id="WP_154716598.1">
    <property type="nucleotide sequence ID" value="NZ_LT837803.1"/>
</dbReference>
<dbReference type="InterPro" id="IPR032314">
    <property type="entry name" value="DUF4845"/>
</dbReference>
<reference evidence="2" key="1">
    <citation type="submission" date="2017-03" db="EMBL/GenBank/DDBJ databases">
        <authorList>
            <consortium name="AG Boll"/>
        </authorList>
    </citation>
    <scope>NUCLEOTIDE SEQUENCE [LARGE SCALE GENOMIC DNA]</scope>
    <source>
        <strain evidence="2">Chol</strain>
    </source>
</reference>